<evidence type="ECO:0000256" key="3">
    <source>
        <dbReference type="ARBA" id="ARBA00022737"/>
    </source>
</evidence>
<keyword evidence="2" id="KW-0479">Metal-binding</keyword>
<feature type="domain" description="CCHC-type" evidence="11">
    <location>
        <begin position="673"/>
        <end position="687"/>
    </location>
</feature>
<feature type="compositionally biased region" description="Polar residues" evidence="10">
    <location>
        <begin position="550"/>
        <end position="559"/>
    </location>
</feature>
<keyword evidence="6" id="KW-0539">Nucleus</keyword>
<proteinExistence type="predicted"/>
<feature type="compositionally biased region" description="Polar residues" evidence="10">
    <location>
        <begin position="1173"/>
        <end position="1187"/>
    </location>
</feature>
<dbReference type="InterPro" id="IPR001878">
    <property type="entry name" value="Znf_CCHC"/>
</dbReference>
<reference evidence="12 13" key="1">
    <citation type="submission" date="2024-08" db="EMBL/GenBank/DDBJ databases">
        <authorList>
            <person name="Cucini C."/>
            <person name="Frati F."/>
        </authorList>
    </citation>
    <scope>NUCLEOTIDE SEQUENCE [LARGE SCALE GENOMIC DNA]</scope>
</reference>
<feature type="compositionally biased region" description="Polar residues" evidence="10">
    <location>
        <begin position="1478"/>
        <end position="1499"/>
    </location>
</feature>
<keyword evidence="4 9" id="KW-0863">Zinc-finger</keyword>
<evidence type="ECO:0000256" key="8">
    <source>
        <dbReference type="ARBA" id="ARBA00043023"/>
    </source>
</evidence>
<evidence type="ECO:0000256" key="2">
    <source>
        <dbReference type="ARBA" id="ARBA00022723"/>
    </source>
</evidence>
<evidence type="ECO:0000313" key="13">
    <source>
        <dbReference type="Proteomes" id="UP001642540"/>
    </source>
</evidence>
<feature type="region of interest" description="Disordered" evidence="10">
    <location>
        <begin position="1523"/>
        <end position="1572"/>
    </location>
</feature>
<feature type="compositionally biased region" description="Basic and acidic residues" evidence="10">
    <location>
        <begin position="490"/>
        <end position="504"/>
    </location>
</feature>
<feature type="compositionally biased region" description="Polar residues" evidence="10">
    <location>
        <begin position="1546"/>
        <end position="1559"/>
    </location>
</feature>
<evidence type="ECO:0000256" key="9">
    <source>
        <dbReference type="PROSITE-ProRule" id="PRU00047"/>
    </source>
</evidence>
<feature type="region of interest" description="Disordered" evidence="10">
    <location>
        <begin position="429"/>
        <end position="568"/>
    </location>
</feature>
<feature type="region of interest" description="Disordered" evidence="10">
    <location>
        <begin position="246"/>
        <end position="278"/>
    </location>
</feature>
<feature type="region of interest" description="Disordered" evidence="10">
    <location>
        <begin position="58"/>
        <end position="106"/>
    </location>
</feature>
<dbReference type="Gene3D" id="4.10.60.10">
    <property type="entry name" value="Zinc finger, CCHC-type"/>
    <property type="match status" value="2"/>
</dbReference>
<evidence type="ECO:0000256" key="4">
    <source>
        <dbReference type="ARBA" id="ARBA00022771"/>
    </source>
</evidence>
<protein>
    <recommendedName>
        <fullName evidence="7">Zinc finger CCHC domain-containing protein 7</fullName>
    </recommendedName>
    <alternativeName>
        <fullName evidence="8">TRAMP-like complex RNA-binding factor ZCCHC7</fullName>
    </alternativeName>
</protein>
<evidence type="ECO:0000256" key="5">
    <source>
        <dbReference type="ARBA" id="ARBA00022833"/>
    </source>
</evidence>
<evidence type="ECO:0000259" key="11">
    <source>
        <dbReference type="PROSITE" id="PS50158"/>
    </source>
</evidence>
<feature type="compositionally biased region" description="Low complexity" evidence="10">
    <location>
        <begin position="133"/>
        <end position="149"/>
    </location>
</feature>
<keyword evidence="13" id="KW-1185">Reference proteome</keyword>
<evidence type="ECO:0000256" key="6">
    <source>
        <dbReference type="ARBA" id="ARBA00023242"/>
    </source>
</evidence>
<feature type="region of interest" description="Disordered" evidence="10">
    <location>
        <begin position="1063"/>
        <end position="1088"/>
    </location>
</feature>
<feature type="compositionally biased region" description="Low complexity" evidence="10">
    <location>
        <begin position="529"/>
        <end position="541"/>
    </location>
</feature>
<evidence type="ECO:0000256" key="10">
    <source>
        <dbReference type="SAM" id="MobiDB-lite"/>
    </source>
</evidence>
<feature type="region of interest" description="Disordered" evidence="10">
    <location>
        <begin position="194"/>
        <end position="224"/>
    </location>
</feature>
<feature type="compositionally biased region" description="Basic and acidic residues" evidence="10">
    <location>
        <begin position="84"/>
        <end position="97"/>
    </location>
</feature>
<dbReference type="Proteomes" id="UP001642540">
    <property type="component" value="Unassembled WGS sequence"/>
</dbReference>
<evidence type="ECO:0000313" key="12">
    <source>
        <dbReference type="EMBL" id="CAL8106921.1"/>
    </source>
</evidence>
<comment type="caution">
    <text evidence="12">The sequence shown here is derived from an EMBL/GenBank/DDBJ whole genome shotgun (WGS) entry which is preliminary data.</text>
</comment>
<feature type="region of interest" description="Disordered" evidence="10">
    <location>
        <begin position="778"/>
        <end position="802"/>
    </location>
</feature>
<dbReference type="PROSITE" id="PS50158">
    <property type="entry name" value="ZF_CCHC"/>
    <property type="match status" value="2"/>
</dbReference>
<keyword evidence="5" id="KW-0862">Zinc</keyword>
<dbReference type="InterPro" id="IPR051644">
    <property type="entry name" value="TRAMP_AT-DNA-binding"/>
</dbReference>
<feature type="region of interest" description="Disordered" evidence="10">
    <location>
        <begin position="1417"/>
        <end position="1501"/>
    </location>
</feature>
<dbReference type="PANTHER" id="PTHR46543:SF1">
    <property type="entry name" value="ZINC FINGER CCHC DOMAIN-CONTAINING PROTEIN 7"/>
    <property type="match status" value="1"/>
</dbReference>
<name>A0ABP1QN06_9HEXA</name>
<comment type="subcellular location">
    <subcellularLocation>
        <location evidence="1">Nucleus</location>
    </subcellularLocation>
</comment>
<feature type="compositionally biased region" description="Basic residues" evidence="10">
    <location>
        <begin position="71"/>
        <end position="83"/>
    </location>
</feature>
<dbReference type="PANTHER" id="PTHR46543">
    <property type="entry name" value="ZINC FINGER CCHC DOMAIN-CONTAINING PROTEIN 7"/>
    <property type="match status" value="1"/>
</dbReference>
<dbReference type="SUPFAM" id="SSF57756">
    <property type="entry name" value="Retrovirus zinc finger-like domains"/>
    <property type="match status" value="1"/>
</dbReference>
<feature type="region of interest" description="Disordered" evidence="10">
    <location>
        <begin position="1163"/>
        <end position="1193"/>
    </location>
</feature>
<accession>A0ABP1QN06</accession>
<organism evidence="12 13">
    <name type="scientific">Orchesella dallaii</name>
    <dbReference type="NCBI Taxonomy" id="48710"/>
    <lineage>
        <taxon>Eukaryota</taxon>
        <taxon>Metazoa</taxon>
        <taxon>Ecdysozoa</taxon>
        <taxon>Arthropoda</taxon>
        <taxon>Hexapoda</taxon>
        <taxon>Collembola</taxon>
        <taxon>Entomobryomorpha</taxon>
        <taxon>Entomobryoidea</taxon>
        <taxon>Orchesellidae</taxon>
        <taxon>Orchesellinae</taxon>
        <taxon>Orchesella</taxon>
    </lineage>
</organism>
<feature type="compositionally biased region" description="Basic and acidic residues" evidence="10">
    <location>
        <begin position="1449"/>
        <end position="1459"/>
    </location>
</feature>
<keyword evidence="3" id="KW-0677">Repeat</keyword>
<evidence type="ECO:0000256" key="7">
    <source>
        <dbReference type="ARBA" id="ARBA00041190"/>
    </source>
</evidence>
<feature type="compositionally biased region" description="Polar residues" evidence="10">
    <location>
        <begin position="786"/>
        <end position="802"/>
    </location>
</feature>
<feature type="compositionally biased region" description="Polar residues" evidence="10">
    <location>
        <begin position="505"/>
        <end position="522"/>
    </location>
</feature>
<feature type="domain" description="CCHC-type" evidence="11">
    <location>
        <begin position="811"/>
        <end position="826"/>
    </location>
</feature>
<feature type="compositionally biased region" description="Basic residues" evidence="10">
    <location>
        <begin position="1422"/>
        <end position="1434"/>
    </location>
</feature>
<sequence length="1572" mass="173922">MQRRQLLRLGKVFYFSVPEAAVEMPTPKVEFVAVLDDSDDEIEVIPYVKPPPVVIELVESDSENANSTGERKKKKKSKKKKNKRDKEHESFIDDASHGTDPSVSFTASSQIDSSVMNDEELTTGQNVEPEATSSGYSSSSGNVAVRSSSPVEPQTLHNAVGQGLSSSYFEANDYTQSLNQEGISVVTDAAVVETTAQNQKRSRSKEKRIRGEGKPRTRKISATQRTNEEIVNFLTTLGIQMEASAFESPAKKRRQHKKGKPDSSVDGGTDYISTDNSFCENSANTIENQEHQLQTNPSAEAGKMGQGEFVEVTQETNKASKNSPRKGKRQRTAIVGDISDFQVSFSRDDLNSINTNFQSNVVFASTDNTNGNFVEQSDRLQNYEIVIDSVARSGIVELESAASGEGGKETPELQHRSGHEAPLLVDNITPHAPEDETSQTSSQKDEQSSLENASCSIRLKQKNVAQSSSKDKETATKATSSNIPETGIHVVEDSHNKSDDRIESSDQNSTSHKQKQPSSASRDSFLGPSVDSHGSSSTSTDNETKKDCSSTHQENLQPTTKRHKPDRDVILNNISIVSTSNTASSATAIPVQESHQGPTPSVTELPQTQSTCSEVVPYFPSTWTEHMKDFYGSSHNEGFELDDVLHQLSDAPGKWRAIKDIMPPPKSKHRYVRCDNCKQMGHLSRNCYEKRKVPCCHMCGAEGHTSDHHSRRPCPEAKCLNCGRNQGQFAQRCPGCLLRRHPRNCEICNVIGHDITACPDNWRPYHSTTSIEDYENAKPAVDSQKHQANSRRSSNYYKTSSDYRPKSAMFCSNCGRRGHSYYDCNQTRFNPYHRNKPFAIRDVPVVPIVKFLDATSNSNTIPISYDARTGRTVVLNTERNELPEIAVETIQVQITNELAVGVRTETQIDIQQQTAAALDEREDKGTPPVANELHKSLETTDLEGGNNDCFNKDPPPPSTGCQQHEKCTNSPKPNDECRQTILQTQSFLTLLKAQEDGLLKLIEEKHGVEISLINDNNRFHICGDAVPEAQKDVSRILWSKENNSHLAMVFTNEKIEINNTKAARNSAGGSKTHDVSNSPKLENNTTFGDDNILAGENVIAKNPSSWKSLKSRENVVQVVTLNDAYLEDEDDECCVIAELPKGTNGATELASTSSAIASLAKTRLEAGRRKQKTSLSNTTTESPTVKQTPADGDSISDTSFLKYESPLAGLTLGNLGTPSLNTVSQEVPAENRIQYNPLKSISPEIHSTVLDSQSSRIPNPMYVTETSKSFKTEKTGKELNSSIQSTSNNTGCNNSVVDKEKISAIEIITLDDDEEETLVNNVINVASDENEEKVTLLKSEFDLVASHSLKAGNIIRQISSTFNVDLVISNVLSCVIISKGTKENRKIAKDNIVFWLECQSSNSEFHILTTGYKQLIAGTPNKPKKQNKKLKRIGQRSTSTNPQNMRLHKPNDIRNEHQITPKGKKRSPRKRWKKIRPPQQNHTTALNNQPATPRQNVLPNGNGIFATPPYYWDPSVNSVNFDSPPFPMQSANPEGLVMRSPRKGNKNNSPYGTTNTPRSRFNFHPPKPRYFS</sequence>
<dbReference type="SMART" id="SM00343">
    <property type="entry name" value="ZnF_C2HC"/>
    <property type="match status" value="5"/>
</dbReference>
<gene>
    <name evidence="12" type="ORF">ODALV1_LOCUS12519</name>
</gene>
<feature type="region of interest" description="Disordered" evidence="10">
    <location>
        <begin position="119"/>
        <end position="157"/>
    </location>
</feature>
<dbReference type="EMBL" id="CAXLJM020000038">
    <property type="protein sequence ID" value="CAL8106921.1"/>
    <property type="molecule type" value="Genomic_DNA"/>
</dbReference>
<feature type="compositionally biased region" description="Basic residues" evidence="10">
    <location>
        <begin position="1462"/>
        <end position="1476"/>
    </location>
</feature>
<feature type="compositionally biased region" description="Polar residues" evidence="10">
    <location>
        <begin position="1435"/>
        <end position="1444"/>
    </location>
</feature>
<evidence type="ECO:0000256" key="1">
    <source>
        <dbReference type="ARBA" id="ARBA00004123"/>
    </source>
</evidence>
<dbReference type="InterPro" id="IPR036875">
    <property type="entry name" value="Znf_CCHC_sf"/>
</dbReference>